<dbReference type="PANTHER" id="PTHR12585">
    <property type="entry name" value="SCC1 / RAD21 FAMILY MEMBER"/>
    <property type="match status" value="1"/>
</dbReference>
<dbReference type="GO" id="GO:0005634">
    <property type="term" value="C:nucleus"/>
    <property type="evidence" value="ECO:0007669"/>
    <property type="project" value="UniProtKB-SubCell"/>
</dbReference>
<organism evidence="8 10">
    <name type="scientific">Wallemia mellicola</name>
    <dbReference type="NCBI Taxonomy" id="1708541"/>
    <lineage>
        <taxon>Eukaryota</taxon>
        <taxon>Fungi</taxon>
        <taxon>Dikarya</taxon>
        <taxon>Basidiomycota</taxon>
        <taxon>Wallemiomycotina</taxon>
        <taxon>Wallemiomycetes</taxon>
        <taxon>Wallemiales</taxon>
        <taxon>Wallemiaceae</taxon>
        <taxon>Wallemia</taxon>
    </lineage>
</organism>
<dbReference type="InterPro" id="IPR039781">
    <property type="entry name" value="Rad21/Rec8-like"/>
</dbReference>
<dbReference type="GO" id="GO:1990414">
    <property type="term" value="P:replication-born double-strand break repair via sister chromatid exchange"/>
    <property type="evidence" value="ECO:0007669"/>
    <property type="project" value="TreeGrafter"/>
</dbReference>
<dbReference type="InterPro" id="IPR023093">
    <property type="entry name" value="ScpA-like_C"/>
</dbReference>
<feature type="region of interest" description="Disordered" evidence="4">
    <location>
        <begin position="490"/>
        <end position="523"/>
    </location>
</feature>
<protein>
    <recommendedName>
        <fullName evidence="11">Rad21/Rec8-like protein N-terminal domain-containing protein</fullName>
    </recommendedName>
</protein>
<dbReference type="Pfam" id="PF04825">
    <property type="entry name" value="Rad21_Rec8_N"/>
    <property type="match status" value="1"/>
</dbReference>
<dbReference type="GO" id="GO:0030892">
    <property type="term" value="C:mitotic cohesin complex"/>
    <property type="evidence" value="ECO:0007669"/>
    <property type="project" value="TreeGrafter"/>
</dbReference>
<dbReference type="InterPro" id="IPR006909">
    <property type="entry name" value="Rad21/Rec8_C_eu"/>
</dbReference>
<evidence type="ECO:0000313" key="9">
    <source>
        <dbReference type="Proteomes" id="UP000307169"/>
    </source>
</evidence>
<feature type="domain" description="Rad21/Rec8-like protein C-terminal eukaryotic" evidence="5">
    <location>
        <begin position="576"/>
        <end position="625"/>
    </location>
</feature>
<feature type="region of interest" description="Disordered" evidence="4">
    <location>
        <begin position="281"/>
        <end position="319"/>
    </location>
</feature>
<dbReference type="SUPFAM" id="SSF46785">
    <property type="entry name" value="Winged helix' DNA-binding domain"/>
    <property type="match status" value="1"/>
</dbReference>
<gene>
    <name evidence="8" type="ORF">E3Q01_02258</name>
    <name evidence="7" type="ORF">E3Q17_02204</name>
</gene>
<feature type="region of interest" description="Disordered" evidence="4">
    <location>
        <begin position="411"/>
        <end position="444"/>
    </location>
</feature>
<dbReference type="EMBL" id="SPRH01000023">
    <property type="protein sequence ID" value="TIC00423.1"/>
    <property type="molecule type" value="Genomic_DNA"/>
</dbReference>
<feature type="region of interest" description="Disordered" evidence="4">
    <location>
        <begin position="203"/>
        <end position="224"/>
    </location>
</feature>
<accession>A0A4T0TJY3</accession>
<dbReference type="Proteomes" id="UP000310708">
    <property type="component" value="Unassembled WGS sequence"/>
</dbReference>
<proteinExistence type="inferred from homology"/>
<evidence type="ECO:0000256" key="3">
    <source>
        <dbReference type="ARBA" id="ARBA00023242"/>
    </source>
</evidence>
<sequence length="628" mass="68948">MNTQKTRLRAFISTFYSDVILSKRGPLARIWIAAHIEKKLSKKEAINTDIGESVDVILNPEAVEPMALRMSGQLLLGITRIHSRKAKYLLEDVNDALTSLRKAFIPGIGTIDLSEQQLLAPENAITLEEGPAIEDGGLDLEQFQAPISFSLDPLFDINNMNMSVSGISSGDFMGDLSIEAGRREGSVARSDRFSILGSEFNEQGRADKGRQSGATAGAVDDWGMPIDAGRDDFGDFGMDDVPPAGRQADNMEMDLGGAFDGGLDLGFNLDEPLVPAAPSIGRECSAPPADSQMDMDDSTRNAVEQEAQRQAKRGGGRKRHIVDSRIELGRRGASQSQQRAEEDISKILQDETYLQPSRAYQERLDILQDPLNHFINVNASQGKQMIRVAPPNILNETLNSLYDVPVGCLRKQRDEDEDGPSKRLREDAETGRHESIPFDDDGWNLAGIDVGPADTSAWEGGDQNEDTFQLDDGQGVFDKDVMNEPLMNDEWASLPTGSVSGRSESRAPSRMSTPSLDTPSASQYEAKEGEAPIAMFGRKQTKQDAKQLTKDGYSRTTVKAKEFLKARLTDNQPESHVSFNEISNKANKRAASSFFFEMLVLGTRQQVNLNQESPFSDIKIGAKDKLLV</sequence>
<name>A0A4T0TJY3_9BASI</name>
<feature type="compositionally biased region" description="Polar residues" evidence="4">
    <location>
        <begin position="510"/>
        <end position="523"/>
    </location>
</feature>
<evidence type="ECO:0000259" key="5">
    <source>
        <dbReference type="Pfam" id="PF04824"/>
    </source>
</evidence>
<dbReference type="Gene3D" id="1.10.10.580">
    <property type="entry name" value="Structural maintenance of chromosome 1. Chain E"/>
    <property type="match status" value="1"/>
</dbReference>
<dbReference type="InterPro" id="IPR036390">
    <property type="entry name" value="WH_DNA-bd_sf"/>
</dbReference>
<feature type="compositionally biased region" description="Basic residues" evidence="4">
    <location>
        <begin position="310"/>
        <end position="319"/>
    </location>
</feature>
<dbReference type="Proteomes" id="UP000307169">
    <property type="component" value="Unassembled WGS sequence"/>
</dbReference>
<keyword evidence="3" id="KW-0539">Nucleus</keyword>
<evidence type="ECO:0000313" key="8">
    <source>
        <dbReference type="EMBL" id="TIC65195.1"/>
    </source>
</evidence>
<feature type="domain" description="Rad21/Rec8-like protein N-terminal" evidence="6">
    <location>
        <begin position="15"/>
        <end position="117"/>
    </location>
</feature>
<evidence type="ECO:0000256" key="2">
    <source>
        <dbReference type="ARBA" id="ARBA00009870"/>
    </source>
</evidence>
<dbReference type="Pfam" id="PF04824">
    <property type="entry name" value="Rad21_Rec8"/>
    <property type="match status" value="1"/>
</dbReference>
<evidence type="ECO:0000313" key="7">
    <source>
        <dbReference type="EMBL" id="TIC00423.1"/>
    </source>
</evidence>
<dbReference type="GO" id="GO:0007064">
    <property type="term" value="P:mitotic sister chromatid cohesion"/>
    <property type="evidence" value="ECO:0007669"/>
    <property type="project" value="TreeGrafter"/>
</dbReference>
<reference evidence="9 10" key="1">
    <citation type="submission" date="2019-03" db="EMBL/GenBank/DDBJ databases">
        <title>Sequencing 25 genomes of Wallemia mellicola.</title>
        <authorList>
            <person name="Gostincar C."/>
        </authorList>
    </citation>
    <scope>NUCLEOTIDE SEQUENCE [LARGE SCALE GENOMIC DNA]</scope>
    <source>
        <strain evidence="7 9">EXF-1262</strain>
        <strain evidence="8 10">EXF-757</strain>
    </source>
</reference>
<dbReference type="GO" id="GO:0003682">
    <property type="term" value="F:chromatin binding"/>
    <property type="evidence" value="ECO:0007669"/>
    <property type="project" value="TreeGrafter"/>
</dbReference>
<comment type="subcellular location">
    <subcellularLocation>
        <location evidence="1">Nucleus</location>
    </subcellularLocation>
</comment>
<dbReference type="PANTHER" id="PTHR12585:SF69">
    <property type="entry name" value="FI11703P"/>
    <property type="match status" value="1"/>
</dbReference>
<comment type="caution">
    <text evidence="8">The sequence shown here is derived from an EMBL/GenBank/DDBJ whole genome shotgun (WGS) entry which is preliminary data.</text>
</comment>
<evidence type="ECO:0000256" key="1">
    <source>
        <dbReference type="ARBA" id="ARBA00004123"/>
    </source>
</evidence>
<dbReference type="InterPro" id="IPR006910">
    <property type="entry name" value="Rad21_Rec8_N"/>
</dbReference>
<evidence type="ECO:0000313" key="10">
    <source>
        <dbReference type="Proteomes" id="UP000310708"/>
    </source>
</evidence>
<dbReference type="AlphaFoldDB" id="A0A4T0TJY3"/>
<evidence type="ECO:0000259" key="6">
    <source>
        <dbReference type="Pfam" id="PF04825"/>
    </source>
</evidence>
<comment type="similarity">
    <text evidence="2">Belongs to the rad21 family.</text>
</comment>
<evidence type="ECO:0000256" key="4">
    <source>
        <dbReference type="SAM" id="MobiDB-lite"/>
    </source>
</evidence>
<evidence type="ECO:0008006" key="11">
    <source>
        <dbReference type="Google" id="ProtNLM"/>
    </source>
</evidence>
<feature type="compositionally biased region" description="Basic and acidic residues" evidence="4">
    <location>
        <begin position="411"/>
        <end position="436"/>
    </location>
</feature>
<dbReference type="EMBL" id="SPRX01000025">
    <property type="protein sequence ID" value="TIC65195.1"/>
    <property type="molecule type" value="Genomic_DNA"/>
</dbReference>